<accession>A0A8H7AIW2</accession>
<feature type="region of interest" description="Disordered" evidence="1">
    <location>
        <begin position="270"/>
        <end position="326"/>
    </location>
</feature>
<feature type="compositionally biased region" description="Basic and acidic residues" evidence="1">
    <location>
        <begin position="1"/>
        <end position="12"/>
    </location>
</feature>
<feature type="compositionally biased region" description="Basic and acidic residues" evidence="1">
    <location>
        <begin position="119"/>
        <end position="131"/>
    </location>
</feature>
<dbReference type="OrthoDB" id="10333728at2759"/>
<evidence type="ECO:0000313" key="2">
    <source>
        <dbReference type="EMBL" id="KAF7509903.1"/>
    </source>
</evidence>
<dbReference type="EMBL" id="JAACFV010000036">
    <property type="protein sequence ID" value="KAF7509903.1"/>
    <property type="molecule type" value="Genomic_DNA"/>
</dbReference>
<reference evidence="2" key="1">
    <citation type="submission" date="2020-02" db="EMBL/GenBank/DDBJ databases">
        <authorList>
            <person name="Palmer J.M."/>
        </authorList>
    </citation>
    <scope>NUCLEOTIDE SEQUENCE</scope>
    <source>
        <strain evidence="2">EPUS1.4</strain>
        <tissue evidence="2">Thallus</tissue>
    </source>
</reference>
<protein>
    <submittedName>
        <fullName evidence="2">Uncharacterized protein</fullName>
    </submittedName>
</protein>
<evidence type="ECO:0000256" key="1">
    <source>
        <dbReference type="SAM" id="MobiDB-lite"/>
    </source>
</evidence>
<proteinExistence type="predicted"/>
<keyword evidence="3" id="KW-1185">Reference proteome</keyword>
<feature type="compositionally biased region" description="Polar residues" evidence="1">
    <location>
        <begin position="34"/>
        <end position="51"/>
    </location>
</feature>
<name>A0A8H7AIW2_9EURO</name>
<feature type="compositionally biased region" description="Low complexity" evidence="1">
    <location>
        <begin position="52"/>
        <end position="65"/>
    </location>
</feature>
<dbReference type="AlphaFoldDB" id="A0A8H7AIW2"/>
<feature type="region of interest" description="Disordered" evidence="1">
    <location>
        <begin position="1"/>
        <end position="219"/>
    </location>
</feature>
<feature type="compositionally biased region" description="Basic and acidic residues" evidence="1">
    <location>
        <begin position="79"/>
        <end position="88"/>
    </location>
</feature>
<evidence type="ECO:0000313" key="3">
    <source>
        <dbReference type="Proteomes" id="UP000606974"/>
    </source>
</evidence>
<organism evidence="2 3">
    <name type="scientific">Endocarpon pusillum</name>
    <dbReference type="NCBI Taxonomy" id="364733"/>
    <lineage>
        <taxon>Eukaryota</taxon>
        <taxon>Fungi</taxon>
        <taxon>Dikarya</taxon>
        <taxon>Ascomycota</taxon>
        <taxon>Pezizomycotina</taxon>
        <taxon>Eurotiomycetes</taxon>
        <taxon>Chaetothyriomycetidae</taxon>
        <taxon>Verrucariales</taxon>
        <taxon>Verrucariaceae</taxon>
        <taxon>Endocarpon</taxon>
    </lineage>
</organism>
<comment type="caution">
    <text evidence="2">The sequence shown here is derived from an EMBL/GenBank/DDBJ whole genome shotgun (WGS) entry which is preliminary data.</text>
</comment>
<sequence length="326" mass="35589">MSSPTTREEHRMPAARSLSSEKRGTPPPPRTAQVPHQDNSKSNGDVNLSERSTALSPPAAGSSSPKGRRTPAGRTPALSHDDDGKPRGADVSPQRPSPTVGSANPEKRRMPMARPAHSRSKENSDPHHESEYSDGLMPEKPPRQQPNTLSSRLKALNPKNSSNGEDDLRHSPMAKPPPRKFNSPQSRPRALDPRNISSGRMPPSAHSGARYCDGTNCEWRPKSIRTDEELAATKRMLARATAEIQRLKMMGPPKMQRDPTVVDDAAEGLAYEDQKTHSNIQGVRVPPRERQGQTPPRRQREGAGIMGNRPIAAPRPRGPSPSDIGL</sequence>
<gene>
    <name evidence="2" type="ORF">GJ744_007414</name>
</gene>
<dbReference type="Proteomes" id="UP000606974">
    <property type="component" value="Unassembled WGS sequence"/>
</dbReference>